<dbReference type="OrthoDB" id="9796286at2"/>
<dbReference type="RefSeq" id="WP_093692187.1">
    <property type="nucleotide sequence ID" value="NZ_FNBU01000039.1"/>
</dbReference>
<organism evidence="1 2">
    <name type="scientific">Sporolituus thermophilus DSM 23256</name>
    <dbReference type="NCBI Taxonomy" id="1123285"/>
    <lineage>
        <taxon>Bacteria</taxon>
        <taxon>Bacillati</taxon>
        <taxon>Bacillota</taxon>
        <taxon>Negativicutes</taxon>
        <taxon>Selenomonadales</taxon>
        <taxon>Sporomusaceae</taxon>
        <taxon>Sporolituus</taxon>
    </lineage>
</organism>
<dbReference type="EMBL" id="FNBU01000039">
    <property type="protein sequence ID" value="SDF86157.1"/>
    <property type="molecule type" value="Genomic_DNA"/>
</dbReference>
<evidence type="ECO:0000313" key="1">
    <source>
        <dbReference type="EMBL" id="SDF86157.1"/>
    </source>
</evidence>
<evidence type="ECO:0000313" key="2">
    <source>
        <dbReference type="Proteomes" id="UP000243333"/>
    </source>
</evidence>
<dbReference type="InterPro" id="IPR036751">
    <property type="entry name" value="SpoVG_sf"/>
</dbReference>
<proteinExistence type="predicted"/>
<accession>A0A1G7PIU5</accession>
<protein>
    <submittedName>
        <fullName evidence="1">DNA-binding protein SpoVG, cell septation regulator</fullName>
    </submittedName>
</protein>
<dbReference type="Pfam" id="PF04026">
    <property type="entry name" value="SpoVG"/>
    <property type="match status" value="1"/>
</dbReference>
<name>A0A1G7PIU5_9FIRM</name>
<reference evidence="2" key="1">
    <citation type="submission" date="2016-10" db="EMBL/GenBank/DDBJ databases">
        <authorList>
            <person name="Varghese N."/>
            <person name="Submissions S."/>
        </authorList>
    </citation>
    <scope>NUCLEOTIDE SEQUENCE [LARGE SCALE GENOMIC DNA]</scope>
    <source>
        <strain evidence="2">DSM 23256</strain>
    </source>
</reference>
<dbReference type="InterPro" id="IPR007170">
    <property type="entry name" value="SpoVG"/>
</dbReference>
<dbReference type="SUPFAM" id="SSF160537">
    <property type="entry name" value="SpoVG-like"/>
    <property type="match status" value="1"/>
</dbReference>
<keyword evidence="1" id="KW-0238">DNA-binding</keyword>
<dbReference type="STRING" id="1123285.SAMN05660235_02973"/>
<gene>
    <name evidence="1" type="ORF">SAMN05660235_02973</name>
</gene>
<dbReference type="GO" id="GO:0030435">
    <property type="term" value="P:sporulation resulting in formation of a cellular spore"/>
    <property type="evidence" value="ECO:0007669"/>
    <property type="project" value="InterPro"/>
</dbReference>
<dbReference type="GO" id="GO:0003677">
    <property type="term" value="F:DNA binding"/>
    <property type="evidence" value="ECO:0007669"/>
    <property type="project" value="UniProtKB-KW"/>
</dbReference>
<dbReference type="AlphaFoldDB" id="A0A1G7PIU5"/>
<keyword evidence="2" id="KW-1185">Reference proteome</keyword>
<sequence length="86" mass="10341">MIQITSIQFREPKNNHNPELIKLCDVVLDDCLKLKDIQVCKNNIGYYIKFPNKVSKDNQYRYDIYHPINNGFRKYMESEIIEKMIN</sequence>
<dbReference type="Proteomes" id="UP000243333">
    <property type="component" value="Unassembled WGS sequence"/>
</dbReference>
<dbReference type="Gene3D" id="3.30.1120.40">
    <property type="entry name" value="Stage V sporulation protein G"/>
    <property type="match status" value="1"/>
</dbReference>